<feature type="domain" description="DALR anticodon binding" evidence="12">
    <location>
        <begin position="427"/>
        <end position="538"/>
    </location>
</feature>
<evidence type="ECO:0000256" key="8">
    <source>
        <dbReference type="ARBA" id="ARBA00022917"/>
    </source>
</evidence>
<dbReference type="InterPro" id="IPR005148">
    <property type="entry name" value="Arg-tRNA-synth_N"/>
</dbReference>
<dbReference type="Gene3D" id="1.10.730.10">
    <property type="entry name" value="Isoleucyl-tRNA Synthetase, Domain 1"/>
    <property type="match status" value="1"/>
</dbReference>
<evidence type="ECO:0000256" key="11">
    <source>
        <dbReference type="HAMAP-Rule" id="MF_00123"/>
    </source>
</evidence>
<proteinExistence type="inferred from homology"/>
<evidence type="ECO:0000256" key="5">
    <source>
        <dbReference type="ARBA" id="ARBA00022598"/>
    </source>
</evidence>
<dbReference type="GO" id="GO:0004814">
    <property type="term" value="F:arginine-tRNA ligase activity"/>
    <property type="evidence" value="ECO:0007669"/>
    <property type="project" value="UniProtKB-UniRule"/>
</dbReference>
<dbReference type="NCBIfam" id="TIGR00456">
    <property type="entry name" value="argS"/>
    <property type="match status" value="1"/>
</dbReference>
<dbReference type="InterPro" id="IPR008909">
    <property type="entry name" value="DALR_anticod-bd"/>
</dbReference>
<accession>A0A6M4JDQ2</accession>
<evidence type="ECO:0000313" key="14">
    <source>
        <dbReference type="EMBL" id="QJR44435.1"/>
    </source>
</evidence>
<dbReference type="SMART" id="SM01016">
    <property type="entry name" value="Arg_tRNA_synt_N"/>
    <property type="match status" value="1"/>
</dbReference>
<dbReference type="HAMAP" id="MF_00123">
    <property type="entry name" value="Arg_tRNA_synth"/>
    <property type="match status" value="1"/>
</dbReference>
<dbReference type="Proteomes" id="UP000502118">
    <property type="component" value="Chromosome"/>
</dbReference>
<evidence type="ECO:0000256" key="2">
    <source>
        <dbReference type="ARBA" id="ARBA00005594"/>
    </source>
</evidence>
<dbReference type="SUPFAM" id="SSF52374">
    <property type="entry name" value="Nucleotidylyl transferase"/>
    <property type="match status" value="1"/>
</dbReference>
<dbReference type="InterPro" id="IPR036695">
    <property type="entry name" value="Arg-tRNA-synth_N_sf"/>
</dbReference>
<dbReference type="GO" id="GO:0005737">
    <property type="term" value="C:cytoplasm"/>
    <property type="evidence" value="ECO:0007669"/>
    <property type="project" value="UniProtKB-SubCell"/>
</dbReference>
<evidence type="ECO:0000259" key="13">
    <source>
        <dbReference type="SMART" id="SM01016"/>
    </source>
</evidence>
<keyword evidence="9 11" id="KW-0030">Aminoacyl-tRNA synthetase</keyword>
<dbReference type="PANTHER" id="PTHR11956">
    <property type="entry name" value="ARGINYL-TRNA SYNTHETASE"/>
    <property type="match status" value="1"/>
</dbReference>
<dbReference type="InterPro" id="IPR001278">
    <property type="entry name" value="Arg-tRNA-ligase"/>
</dbReference>
<evidence type="ECO:0000256" key="4">
    <source>
        <dbReference type="ARBA" id="ARBA00022490"/>
    </source>
</evidence>
<dbReference type="EMBL" id="CP053097">
    <property type="protein sequence ID" value="QJR44435.1"/>
    <property type="molecule type" value="Genomic_DNA"/>
</dbReference>
<keyword evidence="5 11" id="KW-0436">Ligase</keyword>
<dbReference type="AlphaFoldDB" id="A0A6M4JDQ2"/>
<keyword evidence="15" id="KW-1185">Reference proteome</keyword>
<dbReference type="InterPro" id="IPR009080">
    <property type="entry name" value="tRNAsynth_Ia_anticodon-bd"/>
</dbReference>
<feature type="domain" description="Arginyl tRNA synthetase N-terminal" evidence="13">
    <location>
        <begin position="2"/>
        <end position="85"/>
    </location>
</feature>
<keyword evidence="6 11" id="KW-0547">Nucleotide-binding</keyword>
<dbReference type="FunFam" id="3.40.50.620:FF:000062">
    <property type="entry name" value="Arginine--tRNA ligase"/>
    <property type="match status" value="1"/>
</dbReference>
<dbReference type="Gene3D" id="3.30.1360.70">
    <property type="entry name" value="Arginyl tRNA synthetase N-terminal domain"/>
    <property type="match status" value="1"/>
</dbReference>
<comment type="subunit">
    <text evidence="3 11">Monomer.</text>
</comment>
<comment type="subcellular location">
    <subcellularLocation>
        <location evidence="1 11">Cytoplasm</location>
    </subcellularLocation>
</comment>
<organism evidence="14 15">
    <name type="scientific">Mycoplasma miroungirhinis</name>
    <dbReference type="NCBI Taxonomy" id="754516"/>
    <lineage>
        <taxon>Bacteria</taxon>
        <taxon>Bacillati</taxon>
        <taxon>Mycoplasmatota</taxon>
        <taxon>Mollicutes</taxon>
        <taxon>Mycoplasmataceae</taxon>
        <taxon>Mycoplasma</taxon>
    </lineage>
</organism>
<evidence type="ECO:0000259" key="12">
    <source>
        <dbReference type="SMART" id="SM00836"/>
    </source>
</evidence>
<comment type="similarity">
    <text evidence="2 11">Belongs to the class-I aminoacyl-tRNA synthetase family.</text>
</comment>
<dbReference type="Pfam" id="PF03485">
    <property type="entry name" value="Arg_tRNA_synt_N"/>
    <property type="match status" value="1"/>
</dbReference>
<dbReference type="KEGG" id="mmio:HLA92_00070"/>
<feature type="short sequence motif" description="'HIGH' region" evidence="11">
    <location>
        <begin position="121"/>
        <end position="131"/>
    </location>
</feature>
<dbReference type="GO" id="GO:0006420">
    <property type="term" value="P:arginyl-tRNA aminoacylation"/>
    <property type="evidence" value="ECO:0007669"/>
    <property type="project" value="UniProtKB-UniRule"/>
</dbReference>
<keyword evidence="8 11" id="KW-0648">Protein biosynthesis</keyword>
<reference evidence="14 15" key="1">
    <citation type="submission" date="2020-05" db="EMBL/GenBank/DDBJ databases">
        <title>Novel Mycoplasma species detected in Mirounga angustirostris (northern elephant seal) from the USA.</title>
        <authorList>
            <person name="Volokhov D.V."/>
        </authorList>
    </citation>
    <scope>NUCLEOTIDE SEQUENCE [LARGE SCALE GENOMIC DNA]</scope>
    <source>
        <strain evidence="14 15">Mirounga ES2806-NAS</strain>
    </source>
</reference>
<evidence type="ECO:0000256" key="7">
    <source>
        <dbReference type="ARBA" id="ARBA00022840"/>
    </source>
</evidence>
<dbReference type="PANTHER" id="PTHR11956:SF5">
    <property type="entry name" value="ARGININE--TRNA LIGASE, CYTOPLASMIC"/>
    <property type="match status" value="1"/>
</dbReference>
<dbReference type="Pfam" id="PF05746">
    <property type="entry name" value="DALR_1"/>
    <property type="match status" value="1"/>
</dbReference>
<dbReference type="PROSITE" id="PS00178">
    <property type="entry name" value="AA_TRNA_LIGASE_I"/>
    <property type="match status" value="1"/>
</dbReference>
<dbReference type="SUPFAM" id="SSF55190">
    <property type="entry name" value="Arginyl-tRNA synthetase (ArgRS), N-terminal 'additional' domain"/>
    <property type="match status" value="1"/>
</dbReference>
<keyword evidence="4 11" id="KW-0963">Cytoplasm</keyword>
<protein>
    <recommendedName>
        <fullName evidence="11">Arginine--tRNA ligase</fullName>
        <ecNumber evidence="11">6.1.1.19</ecNumber>
    </recommendedName>
    <alternativeName>
        <fullName evidence="11">Arginyl-tRNA synthetase</fullName>
        <shortName evidence="11">ArgRS</shortName>
    </alternativeName>
</protein>
<gene>
    <name evidence="11" type="primary">argS</name>
    <name evidence="14" type="ORF">HLA92_00070</name>
</gene>
<evidence type="ECO:0000256" key="1">
    <source>
        <dbReference type="ARBA" id="ARBA00004496"/>
    </source>
</evidence>
<sequence length="538" mass="61721">MMSAKEKIIASIDEALKKLNIEKKVVLTEAKDHADFASNIALTLQKELNKSAMEVAQEIKNNIDMVKYSIKEIEIAVPGFMNFYVENEVFSETINNINKLGINYGKGTEKLYPINLEYVSANPTGFLHIGHARNAAIAATLANVLEFAGHEVVREYYVNDAGNQMNNLAASLFARYQQIFNKSYPMPADAYNGGDIVYFAEEFYKEFGDKYKGGEYEPNREFFREFGKNIALREIKKDMERFGTWFDLYSSETDLYTNNIVFKAINRLKNVYDKDGAKWLATTRGGYDDKDRVIVKSDGSYTYMCADIAYHEDKLLRLNHPNGVIIDVWGADHSGYVERIKYALTDLGYKRNQCEMVLFQLLRVIKNGKEMKMSKRLGTSLTLRELMDLVGKDAIRFFLINRSYNSKIDFDITKVNEESESNAMFNIKYAYARANQLINKSSFKENPKAGEYNSEFEIKLVNELKKYTDLIQTMAKTYKVNLLPPYLLDLSRAFNSYYSNSKILGSEDEESQIALTKATKYVLESGLKLMDLDILEKM</sequence>
<evidence type="ECO:0000256" key="9">
    <source>
        <dbReference type="ARBA" id="ARBA00023146"/>
    </source>
</evidence>
<evidence type="ECO:0000313" key="15">
    <source>
        <dbReference type="Proteomes" id="UP000502118"/>
    </source>
</evidence>
<dbReference type="GO" id="GO:0005524">
    <property type="term" value="F:ATP binding"/>
    <property type="evidence" value="ECO:0007669"/>
    <property type="project" value="UniProtKB-UniRule"/>
</dbReference>
<evidence type="ECO:0000256" key="3">
    <source>
        <dbReference type="ARBA" id="ARBA00011245"/>
    </source>
</evidence>
<evidence type="ECO:0000256" key="10">
    <source>
        <dbReference type="ARBA" id="ARBA00049339"/>
    </source>
</evidence>
<dbReference type="SMART" id="SM00836">
    <property type="entry name" value="DALR_1"/>
    <property type="match status" value="1"/>
</dbReference>
<comment type="catalytic activity">
    <reaction evidence="10 11">
        <text>tRNA(Arg) + L-arginine + ATP = L-arginyl-tRNA(Arg) + AMP + diphosphate</text>
        <dbReference type="Rhea" id="RHEA:20301"/>
        <dbReference type="Rhea" id="RHEA-COMP:9658"/>
        <dbReference type="Rhea" id="RHEA-COMP:9673"/>
        <dbReference type="ChEBI" id="CHEBI:30616"/>
        <dbReference type="ChEBI" id="CHEBI:32682"/>
        <dbReference type="ChEBI" id="CHEBI:33019"/>
        <dbReference type="ChEBI" id="CHEBI:78442"/>
        <dbReference type="ChEBI" id="CHEBI:78513"/>
        <dbReference type="ChEBI" id="CHEBI:456215"/>
        <dbReference type="EC" id="6.1.1.19"/>
    </reaction>
</comment>
<evidence type="ECO:0000256" key="6">
    <source>
        <dbReference type="ARBA" id="ARBA00022741"/>
    </source>
</evidence>
<dbReference type="SUPFAM" id="SSF47323">
    <property type="entry name" value="Anticodon-binding domain of a subclass of class I aminoacyl-tRNA synthetases"/>
    <property type="match status" value="1"/>
</dbReference>
<dbReference type="EC" id="6.1.1.19" evidence="11"/>
<dbReference type="InterPro" id="IPR035684">
    <property type="entry name" value="ArgRS_core"/>
</dbReference>
<dbReference type="InterPro" id="IPR001412">
    <property type="entry name" value="aa-tRNA-synth_I_CS"/>
</dbReference>
<dbReference type="Gene3D" id="3.40.50.620">
    <property type="entry name" value="HUPs"/>
    <property type="match status" value="1"/>
</dbReference>
<dbReference type="CDD" id="cd00671">
    <property type="entry name" value="ArgRS_core"/>
    <property type="match status" value="1"/>
</dbReference>
<dbReference type="InterPro" id="IPR014729">
    <property type="entry name" value="Rossmann-like_a/b/a_fold"/>
</dbReference>
<keyword evidence="7 11" id="KW-0067">ATP-binding</keyword>
<name>A0A6M4JDQ2_9MOLU</name>
<dbReference type="PRINTS" id="PR01038">
    <property type="entry name" value="TRNASYNTHARG"/>
</dbReference>